<reference evidence="1" key="1">
    <citation type="submission" date="2016-10" db="EMBL/GenBank/DDBJ databases">
        <authorList>
            <person name="de Groot N.N."/>
        </authorList>
    </citation>
    <scope>NUCLEOTIDE SEQUENCE</scope>
</reference>
<sequence length="156" mass="18204">MEFELFVDFNTKTKKESFILNIGVGENGLTGIKFDEFIGSNGYYSLINSFGEMNFGTTAKRWNKALLDARIAKLITVSAKERKAVEAFYKEFHFDVYTTFESLHIDWKFGKNLNWRIDKKYVQYVSRSVYVGKNKPTNFNDAFYLCSGYRRVEVLC</sequence>
<organism evidence="1">
    <name type="scientific">hydrothermal vent metagenome</name>
    <dbReference type="NCBI Taxonomy" id="652676"/>
    <lineage>
        <taxon>unclassified sequences</taxon>
        <taxon>metagenomes</taxon>
        <taxon>ecological metagenomes</taxon>
    </lineage>
</organism>
<dbReference type="EMBL" id="FPHN01000154">
    <property type="protein sequence ID" value="SFV63603.1"/>
    <property type="molecule type" value="Genomic_DNA"/>
</dbReference>
<protein>
    <submittedName>
        <fullName evidence="1">Uncharacterized protein</fullName>
    </submittedName>
</protein>
<dbReference type="AlphaFoldDB" id="A0A1W1CD21"/>
<evidence type="ECO:0000313" key="1">
    <source>
        <dbReference type="EMBL" id="SFV63603.1"/>
    </source>
</evidence>
<accession>A0A1W1CD21</accession>
<gene>
    <name evidence="1" type="ORF">MNB_SV-14-1035</name>
</gene>
<proteinExistence type="predicted"/>
<name>A0A1W1CD21_9ZZZZ</name>